<comment type="caution">
    <text evidence="1">The sequence shown here is derived from an EMBL/GenBank/DDBJ whole genome shotgun (WGS) entry which is preliminary data.</text>
</comment>
<evidence type="ECO:0000313" key="2">
    <source>
        <dbReference type="Proteomes" id="UP001228905"/>
    </source>
</evidence>
<name>A0ABU0ISM7_9CAUL</name>
<accession>A0ABU0ISM7</accession>
<reference evidence="1 2" key="1">
    <citation type="submission" date="2023-07" db="EMBL/GenBank/DDBJ databases">
        <title>Genomic Encyclopedia of Type Strains, Phase IV (KMG-IV): sequencing the most valuable type-strain genomes for metagenomic binning, comparative biology and taxonomic classification.</title>
        <authorList>
            <person name="Goeker M."/>
        </authorList>
    </citation>
    <scope>NUCLEOTIDE SEQUENCE [LARGE SCALE GENOMIC DNA]</scope>
    <source>
        <strain evidence="1 2">DSM 18695</strain>
    </source>
</reference>
<keyword evidence="2" id="KW-1185">Reference proteome</keyword>
<dbReference type="EMBL" id="JAUSVS010000005">
    <property type="protein sequence ID" value="MDQ0465007.1"/>
    <property type="molecule type" value="Genomic_DNA"/>
</dbReference>
<sequence>MRWVRTDPVQTVGAVLVRGPGAVEGLNRAMAGKPAALRSLPFARGEDWAALFARPDGENEPVLPRLAGAVPLYEALPGWWLPVGWALAAPDHVQPVLWQAIGEHYGLAPPAIVVPREEGDEADLYLVRHLAPFAREAAA</sequence>
<gene>
    <name evidence="1" type="ORF">QO010_002791</name>
</gene>
<proteinExistence type="predicted"/>
<dbReference type="RefSeq" id="WP_307350071.1">
    <property type="nucleotide sequence ID" value="NZ_JAUSVS010000005.1"/>
</dbReference>
<dbReference type="Proteomes" id="UP001228905">
    <property type="component" value="Unassembled WGS sequence"/>
</dbReference>
<protein>
    <submittedName>
        <fullName evidence="1">Uncharacterized protein</fullName>
    </submittedName>
</protein>
<evidence type="ECO:0000313" key="1">
    <source>
        <dbReference type="EMBL" id="MDQ0465007.1"/>
    </source>
</evidence>
<organism evidence="1 2">
    <name type="scientific">Caulobacter ginsengisoli</name>
    <dbReference type="NCBI Taxonomy" id="400775"/>
    <lineage>
        <taxon>Bacteria</taxon>
        <taxon>Pseudomonadati</taxon>
        <taxon>Pseudomonadota</taxon>
        <taxon>Alphaproteobacteria</taxon>
        <taxon>Caulobacterales</taxon>
        <taxon>Caulobacteraceae</taxon>
        <taxon>Caulobacter</taxon>
    </lineage>
</organism>